<evidence type="ECO:0000313" key="3">
    <source>
        <dbReference type="Proteomes" id="UP001549047"/>
    </source>
</evidence>
<keyword evidence="3" id="KW-1185">Reference proteome</keyword>
<comment type="caution">
    <text evidence="2">The sequence shown here is derived from an EMBL/GenBank/DDBJ whole genome shotgun (WGS) entry which is preliminary data.</text>
</comment>
<protein>
    <recommendedName>
        <fullName evidence="4">DUF1344 domain-containing protein</fullName>
    </recommendedName>
</protein>
<keyword evidence="1" id="KW-0732">Signal</keyword>
<proteinExistence type="predicted"/>
<dbReference type="RefSeq" id="WP_354557442.1">
    <property type="nucleotide sequence ID" value="NZ_JBEPMB010000005.1"/>
</dbReference>
<evidence type="ECO:0008006" key="4">
    <source>
        <dbReference type="Google" id="ProtNLM"/>
    </source>
</evidence>
<feature type="chain" id="PRO_5046436059" description="DUF1344 domain-containing protein" evidence="1">
    <location>
        <begin position="27"/>
        <end position="86"/>
    </location>
</feature>
<evidence type="ECO:0000313" key="2">
    <source>
        <dbReference type="EMBL" id="MET3614954.1"/>
    </source>
</evidence>
<feature type="signal peptide" evidence="1">
    <location>
        <begin position="1"/>
        <end position="26"/>
    </location>
</feature>
<organism evidence="2 3">
    <name type="scientific">Rhizobium aquaticum</name>
    <dbReference type="NCBI Taxonomy" id="1549636"/>
    <lineage>
        <taxon>Bacteria</taxon>
        <taxon>Pseudomonadati</taxon>
        <taxon>Pseudomonadota</taxon>
        <taxon>Alphaproteobacteria</taxon>
        <taxon>Hyphomicrobiales</taxon>
        <taxon>Rhizobiaceae</taxon>
        <taxon>Rhizobium/Agrobacterium group</taxon>
        <taxon>Rhizobium</taxon>
    </lineage>
</organism>
<sequence length="86" mass="9330">MRRISGLAASVLVLAIYTFAAGMAVAGDARGKVRYVGDGTVILGDGTRYKLPEGSNLPEPKEGQHVTIEFKKGHNRNEVTRMRVDD</sequence>
<gene>
    <name evidence="2" type="ORF">ABID16_003297</name>
</gene>
<dbReference type="EMBL" id="JBEPMB010000005">
    <property type="protein sequence ID" value="MET3614954.1"/>
    <property type="molecule type" value="Genomic_DNA"/>
</dbReference>
<evidence type="ECO:0000256" key="1">
    <source>
        <dbReference type="SAM" id="SignalP"/>
    </source>
</evidence>
<reference evidence="2 3" key="1">
    <citation type="submission" date="2024-06" db="EMBL/GenBank/DDBJ databases">
        <title>Genomic Encyclopedia of Type Strains, Phase IV (KMG-IV): sequencing the most valuable type-strain genomes for metagenomic binning, comparative biology and taxonomic classification.</title>
        <authorList>
            <person name="Goeker M."/>
        </authorList>
    </citation>
    <scope>NUCLEOTIDE SEQUENCE [LARGE SCALE GENOMIC DNA]</scope>
    <source>
        <strain evidence="2 3">DSM 29780</strain>
    </source>
</reference>
<dbReference type="Proteomes" id="UP001549047">
    <property type="component" value="Unassembled WGS sequence"/>
</dbReference>
<name>A0ABV2J2G6_9HYPH</name>
<accession>A0ABV2J2G6</accession>